<organism evidence="2 3">
    <name type="scientific">Mycena alexandri</name>
    <dbReference type="NCBI Taxonomy" id="1745969"/>
    <lineage>
        <taxon>Eukaryota</taxon>
        <taxon>Fungi</taxon>
        <taxon>Dikarya</taxon>
        <taxon>Basidiomycota</taxon>
        <taxon>Agaricomycotina</taxon>
        <taxon>Agaricomycetes</taxon>
        <taxon>Agaricomycetidae</taxon>
        <taxon>Agaricales</taxon>
        <taxon>Marasmiineae</taxon>
        <taxon>Mycenaceae</taxon>
        <taxon>Mycena</taxon>
    </lineage>
</organism>
<dbReference type="AlphaFoldDB" id="A0AAD6S7S4"/>
<keyword evidence="1" id="KW-0812">Transmembrane</keyword>
<name>A0AAD6S7S4_9AGAR</name>
<dbReference type="Proteomes" id="UP001218188">
    <property type="component" value="Unassembled WGS sequence"/>
</dbReference>
<evidence type="ECO:0000313" key="3">
    <source>
        <dbReference type="Proteomes" id="UP001218188"/>
    </source>
</evidence>
<reference evidence="2" key="1">
    <citation type="submission" date="2023-03" db="EMBL/GenBank/DDBJ databases">
        <title>Massive genome expansion in bonnet fungi (Mycena s.s.) driven by repeated elements and novel gene families across ecological guilds.</title>
        <authorList>
            <consortium name="Lawrence Berkeley National Laboratory"/>
            <person name="Harder C.B."/>
            <person name="Miyauchi S."/>
            <person name="Viragh M."/>
            <person name="Kuo A."/>
            <person name="Thoen E."/>
            <person name="Andreopoulos B."/>
            <person name="Lu D."/>
            <person name="Skrede I."/>
            <person name="Drula E."/>
            <person name="Henrissat B."/>
            <person name="Morin E."/>
            <person name="Kohler A."/>
            <person name="Barry K."/>
            <person name="LaButti K."/>
            <person name="Morin E."/>
            <person name="Salamov A."/>
            <person name="Lipzen A."/>
            <person name="Mereny Z."/>
            <person name="Hegedus B."/>
            <person name="Baldrian P."/>
            <person name="Stursova M."/>
            <person name="Weitz H."/>
            <person name="Taylor A."/>
            <person name="Grigoriev I.V."/>
            <person name="Nagy L.G."/>
            <person name="Martin F."/>
            <person name="Kauserud H."/>
        </authorList>
    </citation>
    <scope>NUCLEOTIDE SEQUENCE</scope>
    <source>
        <strain evidence="2">CBHHK200</strain>
    </source>
</reference>
<accession>A0AAD6S7S4</accession>
<protein>
    <submittedName>
        <fullName evidence="2">Uncharacterized protein</fullName>
    </submittedName>
</protein>
<keyword evidence="3" id="KW-1185">Reference proteome</keyword>
<sequence length="277" mass="30333">MKYPPSVSLSFKNWLLPASSFLQTLVPLLASFGLSVVVSSLSDRLRGFPANFSFTSPRLDLAADSCLPHARWDLTAIFPLGWDPAAFLSFINVRLDLTANYPLRWDLAALLSITNGRLYPAANYPLRPRGGISPPSFLRASAAGSYCQLSSAPPQWDLAVTLSITEERLDPTAGSDYSVRIRGGIWSPLLDFTAISLFTRARWEPTASPWLRLDPSAISLFACARLDLPECWCSWISLRGPALTGGVESHRADSALVVLPEDLWAYNSRAGDFLAIS</sequence>
<gene>
    <name evidence="2" type="ORF">C8F04DRAFT_1272294</name>
</gene>
<proteinExistence type="predicted"/>
<evidence type="ECO:0000256" key="1">
    <source>
        <dbReference type="SAM" id="Phobius"/>
    </source>
</evidence>
<comment type="caution">
    <text evidence="2">The sequence shown here is derived from an EMBL/GenBank/DDBJ whole genome shotgun (WGS) entry which is preliminary data.</text>
</comment>
<dbReference type="EMBL" id="JARJCM010000204">
    <property type="protein sequence ID" value="KAJ7022708.1"/>
    <property type="molecule type" value="Genomic_DNA"/>
</dbReference>
<evidence type="ECO:0000313" key="2">
    <source>
        <dbReference type="EMBL" id="KAJ7022708.1"/>
    </source>
</evidence>
<keyword evidence="1" id="KW-0472">Membrane</keyword>
<feature type="transmembrane region" description="Helical" evidence="1">
    <location>
        <begin position="20"/>
        <end position="41"/>
    </location>
</feature>
<keyword evidence="1" id="KW-1133">Transmembrane helix</keyword>